<evidence type="ECO:0000256" key="2">
    <source>
        <dbReference type="ARBA" id="ARBA00007405"/>
    </source>
</evidence>
<accession>A0A518FTC4</accession>
<reference evidence="14 15" key="1">
    <citation type="submission" date="2019-02" db="EMBL/GenBank/DDBJ databases">
        <title>Deep-cultivation of Planctomycetes and their phenomic and genomic characterization uncovers novel biology.</title>
        <authorList>
            <person name="Wiegand S."/>
            <person name="Jogler M."/>
            <person name="Boedeker C."/>
            <person name="Pinto D."/>
            <person name="Vollmers J."/>
            <person name="Rivas-Marin E."/>
            <person name="Kohn T."/>
            <person name="Peeters S.H."/>
            <person name="Heuer A."/>
            <person name="Rast P."/>
            <person name="Oberbeckmann S."/>
            <person name="Bunk B."/>
            <person name="Jeske O."/>
            <person name="Meyerdierks A."/>
            <person name="Storesund J.E."/>
            <person name="Kallscheuer N."/>
            <person name="Luecker S."/>
            <person name="Lage O.M."/>
            <person name="Pohl T."/>
            <person name="Merkel B.J."/>
            <person name="Hornburger P."/>
            <person name="Mueller R.-W."/>
            <person name="Bruemmer F."/>
            <person name="Labrenz M."/>
            <person name="Spormann A.M."/>
            <person name="Op den Camp H."/>
            <person name="Overmann J."/>
            <person name="Amann R."/>
            <person name="Jetten M.S.M."/>
            <person name="Mascher T."/>
            <person name="Medema M.H."/>
            <person name="Devos D.P."/>
            <person name="Kaster A.-K."/>
            <person name="Ovreas L."/>
            <person name="Rohde M."/>
            <person name="Galperin M.Y."/>
            <person name="Jogler C."/>
        </authorList>
    </citation>
    <scope>NUCLEOTIDE SEQUENCE [LARGE SCALE GENOMIC DNA]</scope>
    <source>
        <strain evidence="14 15">Pan153</strain>
    </source>
</reference>
<dbReference type="InterPro" id="IPR008926">
    <property type="entry name" value="RNR_R1-su_N"/>
</dbReference>
<comment type="catalytic activity">
    <reaction evidence="10 11">
        <text>a 2'-deoxyribonucleoside 5'-diphosphate + [thioredoxin]-disulfide + H2O = a ribonucleoside 5'-diphosphate + [thioredoxin]-dithiol</text>
        <dbReference type="Rhea" id="RHEA:23252"/>
        <dbReference type="Rhea" id="RHEA-COMP:10698"/>
        <dbReference type="Rhea" id="RHEA-COMP:10700"/>
        <dbReference type="ChEBI" id="CHEBI:15377"/>
        <dbReference type="ChEBI" id="CHEBI:29950"/>
        <dbReference type="ChEBI" id="CHEBI:50058"/>
        <dbReference type="ChEBI" id="CHEBI:57930"/>
        <dbReference type="ChEBI" id="CHEBI:73316"/>
        <dbReference type="EC" id="1.17.4.1"/>
    </reaction>
</comment>
<dbReference type="InterPro" id="IPR013509">
    <property type="entry name" value="RNR_lsu_N"/>
</dbReference>
<dbReference type="Pfam" id="PF02867">
    <property type="entry name" value="Ribonuc_red_lgC"/>
    <property type="match status" value="2"/>
</dbReference>
<comment type="cofactor">
    <cofactor evidence="1 11">
        <name>adenosylcob(III)alamin</name>
        <dbReference type="ChEBI" id="CHEBI:18408"/>
    </cofactor>
</comment>
<evidence type="ECO:0000256" key="8">
    <source>
        <dbReference type="ARBA" id="ARBA00023157"/>
    </source>
</evidence>
<keyword evidence="4 11" id="KW-0237">DNA synthesis</keyword>
<keyword evidence="5 11" id="KW-0547">Nucleotide-binding</keyword>
<sequence>MPAELTENAIRVLEARYLLRDEQGTLSETPDQLFRRVARAIAAAEQKYANASSVENYAEQFYQLLSNLEFLPNSPTLMNAGTGLGQLSACFVLPVEDSMANIFDSLKLMALIQQAGGGTGFSFSSLRPKGDLVTTTGGQASGPVSFMHIFDCATEYIRQGGKRRGANMGVLRIDHPDIRDFINAKRDGVSFQNFNLSVSVSDVWMQAAQQDQTCPLIHPLTGQTVAQVSARELLHSIAEAAWQTGDPGMIFSDAINRTNPTPLSGPIEATNPCGEVPLLPYEACNLGSINVSRMVRQTSDGAAIDWEKLARTTGLALRFLDNVIEVSRWPDPRIARTVESNRKVGLGIMGFAELLILLEIPYGSAESIHLAEELMAFIAQEARTASEQLAQQRGPFPNWGDSIEANSGQPLRNATRTSIAPTGTIGIIAGTSAGIEPLFALAYRREHVLGEQTLVEINPLLLRNTQRYGLEPEMLQTHLAQQGTLQSLPKVSETVRSIFRTALEIPPEEHLQIQAAFQRHVENAVSKTVNLPESATVETISQIYRRAWELGLKGVTVYRYGSKAQQVLYLGTTETPAQHEHFARCDPHDCRL</sequence>
<evidence type="ECO:0000256" key="3">
    <source>
        <dbReference type="ARBA" id="ARBA00022628"/>
    </source>
</evidence>
<dbReference type="InterPro" id="IPR050862">
    <property type="entry name" value="RdRp_reductase_class-2"/>
</dbReference>
<evidence type="ECO:0000259" key="12">
    <source>
        <dbReference type="Pfam" id="PF00317"/>
    </source>
</evidence>
<gene>
    <name evidence="14" type="primary">nrdZ</name>
    <name evidence="14" type="ORF">Pan153_42640</name>
</gene>
<evidence type="ECO:0000313" key="15">
    <source>
        <dbReference type="Proteomes" id="UP000320839"/>
    </source>
</evidence>
<feature type="domain" description="Ribonucleotide reductase large subunit C-terminal" evidence="13">
    <location>
        <begin position="409"/>
        <end position="558"/>
    </location>
</feature>
<dbReference type="PANTHER" id="PTHR43371">
    <property type="entry name" value="VITAMIN B12-DEPENDENT RIBONUCLEOTIDE REDUCTASE"/>
    <property type="match status" value="1"/>
</dbReference>
<evidence type="ECO:0000256" key="6">
    <source>
        <dbReference type="ARBA" id="ARBA00023002"/>
    </source>
</evidence>
<dbReference type="SUPFAM" id="SSF51998">
    <property type="entry name" value="PFL-like glycyl radical enzymes"/>
    <property type="match status" value="1"/>
</dbReference>
<comment type="similarity">
    <text evidence="2 11">Belongs to the ribonucleoside diphosphate reductase class-2 family.</text>
</comment>
<keyword evidence="9 11" id="KW-0170">Cobalt</keyword>
<evidence type="ECO:0000259" key="13">
    <source>
        <dbReference type="Pfam" id="PF02867"/>
    </source>
</evidence>
<dbReference type="EMBL" id="CP036317">
    <property type="protein sequence ID" value="QDV19598.1"/>
    <property type="molecule type" value="Genomic_DNA"/>
</dbReference>
<dbReference type="OrthoDB" id="9762933at2"/>
<feature type="domain" description="Ribonucleotide reductase large subunit N-terminal" evidence="12">
    <location>
        <begin position="4"/>
        <end position="85"/>
    </location>
</feature>
<dbReference type="NCBIfam" id="TIGR02504">
    <property type="entry name" value="NrdJ_Z"/>
    <property type="match status" value="1"/>
</dbReference>
<protein>
    <recommendedName>
        <fullName evidence="11">Vitamin B12-dependent ribonucleotide reductase</fullName>
        <ecNumber evidence="11">1.17.4.1</ecNumber>
    </recommendedName>
</protein>
<dbReference type="Proteomes" id="UP000320839">
    <property type="component" value="Chromosome"/>
</dbReference>
<dbReference type="InterPro" id="IPR013344">
    <property type="entry name" value="RNR_NrdJ/NrdZ"/>
</dbReference>
<proteinExistence type="inferred from homology"/>
<evidence type="ECO:0000256" key="4">
    <source>
        <dbReference type="ARBA" id="ARBA00022634"/>
    </source>
</evidence>
<organism evidence="14 15">
    <name type="scientific">Gimesia panareensis</name>
    <dbReference type="NCBI Taxonomy" id="2527978"/>
    <lineage>
        <taxon>Bacteria</taxon>
        <taxon>Pseudomonadati</taxon>
        <taxon>Planctomycetota</taxon>
        <taxon>Planctomycetia</taxon>
        <taxon>Planctomycetales</taxon>
        <taxon>Planctomycetaceae</taxon>
        <taxon>Gimesia</taxon>
    </lineage>
</organism>
<dbReference type="InterPro" id="IPR000788">
    <property type="entry name" value="RNR_lg_C"/>
</dbReference>
<evidence type="ECO:0000256" key="1">
    <source>
        <dbReference type="ARBA" id="ARBA00001922"/>
    </source>
</evidence>
<dbReference type="SUPFAM" id="SSF48168">
    <property type="entry name" value="R1 subunit of ribonucleotide reductase, N-terminal domain"/>
    <property type="match status" value="1"/>
</dbReference>
<dbReference type="PRINTS" id="PR01183">
    <property type="entry name" value="RIBORDTASEM1"/>
</dbReference>
<dbReference type="GO" id="GO:0071897">
    <property type="term" value="P:DNA biosynthetic process"/>
    <property type="evidence" value="ECO:0007669"/>
    <property type="project" value="UniProtKB-KW"/>
</dbReference>
<dbReference type="AlphaFoldDB" id="A0A518FTC4"/>
<dbReference type="UniPathway" id="UPA00326"/>
<evidence type="ECO:0000256" key="5">
    <source>
        <dbReference type="ARBA" id="ARBA00022741"/>
    </source>
</evidence>
<dbReference type="EC" id="1.17.4.1" evidence="11"/>
<evidence type="ECO:0000256" key="11">
    <source>
        <dbReference type="RuleBase" id="RU364064"/>
    </source>
</evidence>
<dbReference type="CDD" id="cd02888">
    <property type="entry name" value="RNR_II_dimer"/>
    <property type="match status" value="1"/>
</dbReference>
<name>A0A518FTC4_9PLAN</name>
<dbReference type="GO" id="GO:0031419">
    <property type="term" value="F:cobalamin binding"/>
    <property type="evidence" value="ECO:0007669"/>
    <property type="project" value="UniProtKB-KW"/>
</dbReference>
<evidence type="ECO:0000256" key="7">
    <source>
        <dbReference type="ARBA" id="ARBA00023116"/>
    </source>
</evidence>
<dbReference type="PANTHER" id="PTHR43371:SF1">
    <property type="entry name" value="RIBONUCLEOSIDE-DIPHOSPHATE REDUCTASE"/>
    <property type="match status" value="1"/>
</dbReference>
<evidence type="ECO:0000313" key="14">
    <source>
        <dbReference type="EMBL" id="QDV19598.1"/>
    </source>
</evidence>
<dbReference type="GO" id="GO:0005524">
    <property type="term" value="F:ATP binding"/>
    <property type="evidence" value="ECO:0007669"/>
    <property type="project" value="InterPro"/>
</dbReference>
<dbReference type="Gene3D" id="3.20.70.20">
    <property type="match status" value="1"/>
</dbReference>
<keyword evidence="8" id="KW-1015">Disulfide bond</keyword>
<evidence type="ECO:0000256" key="10">
    <source>
        <dbReference type="ARBA" id="ARBA00047754"/>
    </source>
</evidence>
<keyword evidence="7" id="KW-0215">Deoxyribonucleotide synthesis</keyword>
<evidence type="ECO:0000256" key="9">
    <source>
        <dbReference type="ARBA" id="ARBA00023285"/>
    </source>
</evidence>
<dbReference type="GO" id="GO:0004748">
    <property type="term" value="F:ribonucleoside-diphosphate reductase activity, thioredoxin disulfide as acceptor"/>
    <property type="evidence" value="ECO:0007669"/>
    <property type="project" value="UniProtKB-EC"/>
</dbReference>
<feature type="domain" description="Ribonucleotide reductase large subunit C-terminal" evidence="13">
    <location>
        <begin position="88"/>
        <end position="402"/>
    </location>
</feature>
<keyword evidence="6 11" id="KW-0560">Oxidoreductase</keyword>
<dbReference type="Pfam" id="PF00317">
    <property type="entry name" value="Ribonuc_red_lgN"/>
    <property type="match status" value="1"/>
</dbReference>
<comment type="function">
    <text evidence="11">Catalyzes the reduction of ribonucleotides to deoxyribonucleotides. May function to provide a pool of deoxyribonucleotide precursors for DNA repair during oxygen limitation and/or for immediate growth after restoration of oxygen.</text>
</comment>
<keyword evidence="3 11" id="KW-0846">Cobalamin</keyword>
<dbReference type="GO" id="GO:0009263">
    <property type="term" value="P:deoxyribonucleotide biosynthetic process"/>
    <property type="evidence" value="ECO:0007669"/>
    <property type="project" value="UniProtKB-KW"/>
</dbReference>
<dbReference type="RefSeq" id="WP_145457579.1">
    <property type="nucleotide sequence ID" value="NZ_CP036317.1"/>
</dbReference>